<proteinExistence type="predicted"/>
<dbReference type="AlphaFoldDB" id="A0A553PK66"/>
<dbReference type="OrthoDB" id="47007at2759"/>
<organism evidence="3 4">
    <name type="scientific">Tigriopus californicus</name>
    <name type="common">Marine copepod</name>
    <dbReference type="NCBI Taxonomy" id="6832"/>
    <lineage>
        <taxon>Eukaryota</taxon>
        <taxon>Metazoa</taxon>
        <taxon>Ecdysozoa</taxon>
        <taxon>Arthropoda</taxon>
        <taxon>Crustacea</taxon>
        <taxon>Multicrustacea</taxon>
        <taxon>Hexanauplia</taxon>
        <taxon>Copepoda</taxon>
        <taxon>Harpacticoida</taxon>
        <taxon>Harpacticidae</taxon>
        <taxon>Tigriopus</taxon>
    </lineage>
</organism>
<keyword evidence="2" id="KW-0812">Transmembrane</keyword>
<dbReference type="InterPro" id="IPR053011">
    <property type="entry name" value="SDR_family_member_7"/>
</dbReference>
<evidence type="ECO:0008006" key="5">
    <source>
        <dbReference type="Google" id="ProtNLM"/>
    </source>
</evidence>
<feature type="transmembrane region" description="Helical" evidence="2">
    <location>
        <begin position="6"/>
        <end position="27"/>
    </location>
</feature>
<dbReference type="InterPro" id="IPR020904">
    <property type="entry name" value="Sc_DH/Rdtase_CS"/>
</dbReference>
<dbReference type="PROSITE" id="PS00061">
    <property type="entry name" value="ADH_SHORT"/>
    <property type="match status" value="1"/>
</dbReference>
<gene>
    <name evidence="3" type="ORF">TCAL_10578</name>
</gene>
<dbReference type="InterPro" id="IPR036291">
    <property type="entry name" value="NAD(P)-bd_dom_sf"/>
</dbReference>
<dbReference type="GO" id="GO:0016491">
    <property type="term" value="F:oxidoreductase activity"/>
    <property type="evidence" value="ECO:0007669"/>
    <property type="project" value="UniProtKB-KW"/>
</dbReference>
<dbReference type="STRING" id="6832.A0A553PK66"/>
<evidence type="ECO:0000313" key="4">
    <source>
        <dbReference type="Proteomes" id="UP000318571"/>
    </source>
</evidence>
<dbReference type="PANTHER" id="PTHR44269:SF1">
    <property type="entry name" value="DEHYDROGENASE_REDUCTASE SDR FAMILY MEMBER 7"/>
    <property type="match status" value="1"/>
</dbReference>
<keyword evidence="1" id="KW-0560">Oxidoreductase</keyword>
<keyword evidence="4" id="KW-1185">Reference proteome</keyword>
<evidence type="ECO:0000256" key="1">
    <source>
        <dbReference type="ARBA" id="ARBA00023002"/>
    </source>
</evidence>
<protein>
    <recommendedName>
        <fullName evidence="5">Dehydrogenase/reductase SDR family member 7</fullName>
    </recommendedName>
</protein>
<sequence length="329" mass="36785">MDLTWFIIYTLLVLVVVAFVYLCFSDGDFLLMYYSKNGKELEKMKGQVVWITGASTGIGAALAVEFAKVGSKIVISARSKEKLDQVKKKCLEAGKPQGLKEADILVLEMDMCKFSTHKPCLEAILKRFSRLDVLVNNAGKSQRARWEHIEMPVDRDMFELNVFSLVNLTRLVIPQFEKQGGGTLAVTSSMAGISGIPFSGTYCGTKHAVHGYFNSLRTEKLTSNIDVVVLCPGPVFSNLLEGAATEKEGENFGGSMGANDKRMTAERCAFLMMVAIAHKLEEAWITFFPILPMMYAYQYLPWLTRKFIRLVGPSLFQKLRDSKETVKNK</sequence>
<keyword evidence="2" id="KW-1133">Transmembrane helix</keyword>
<evidence type="ECO:0000313" key="3">
    <source>
        <dbReference type="EMBL" id="TRY78067.1"/>
    </source>
</evidence>
<dbReference type="PRINTS" id="PR00081">
    <property type="entry name" value="GDHRDH"/>
</dbReference>
<dbReference type="OMA" id="TMYLAQY"/>
<feature type="transmembrane region" description="Helical" evidence="2">
    <location>
        <begin position="48"/>
        <end position="67"/>
    </location>
</feature>
<comment type="caution">
    <text evidence="3">The sequence shown here is derived from an EMBL/GenBank/DDBJ whole genome shotgun (WGS) entry which is preliminary data.</text>
</comment>
<evidence type="ECO:0000256" key="2">
    <source>
        <dbReference type="SAM" id="Phobius"/>
    </source>
</evidence>
<dbReference type="PANTHER" id="PTHR44269">
    <property type="entry name" value="DEHYDROGENASE/REDUCTASE SDR FAMILY MEMBER 7-RELATED"/>
    <property type="match status" value="1"/>
</dbReference>
<dbReference type="InterPro" id="IPR002347">
    <property type="entry name" value="SDR_fam"/>
</dbReference>
<reference evidence="3 4" key="1">
    <citation type="journal article" date="2018" name="Nat. Ecol. Evol.">
        <title>Genomic signatures of mitonuclear coevolution across populations of Tigriopus californicus.</title>
        <authorList>
            <person name="Barreto F.S."/>
            <person name="Watson E.T."/>
            <person name="Lima T.G."/>
            <person name="Willett C.S."/>
            <person name="Edmands S."/>
            <person name="Li W."/>
            <person name="Burton R.S."/>
        </authorList>
    </citation>
    <scope>NUCLEOTIDE SEQUENCE [LARGE SCALE GENOMIC DNA]</scope>
    <source>
        <strain evidence="3 4">San Diego</strain>
    </source>
</reference>
<dbReference type="SUPFAM" id="SSF51735">
    <property type="entry name" value="NAD(P)-binding Rossmann-fold domains"/>
    <property type="match status" value="1"/>
</dbReference>
<dbReference type="Gene3D" id="3.40.50.720">
    <property type="entry name" value="NAD(P)-binding Rossmann-like Domain"/>
    <property type="match status" value="1"/>
</dbReference>
<dbReference type="EMBL" id="VCGU01000003">
    <property type="protein sequence ID" value="TRY78067.1"/>
    <property type="molecule type" value="Genomic_DNA"/>
</dbReference>
<dbReference type="Pfam" id="PF00106">
    <property type="entry name" value="adh_short"/>
    <property type="match status" value="1"/>
</dbReference>
<accession>A0A553PK66</accession>
<dbReference type="Proteomes" id="UP000318571">
    <property type="component" value="Chromosome 11"/>
</dbReference>
<name>A0A553PK66_TIGCA</name>
<keyword evidence="2" id="KW-0472">Membrane</keyword>